<dbReference type="InterPro" id="IPR016032">
    <property type="entry name" value="Sig_transdc_resp-reg_C-effctor"/>
</dbReference>
<protein>
    <submittedName>
        <fullName evidence="5">Helix-turn-helix transcriptional regulator</fullName>
    </submittedName>
    <submittedName>
        <fullName evidence="6">Response regulator transcription factor</fullName>
    </submittedName>
</protein>
<feature type="domain" description="HTH luxR-type" evidence="4">
    <location>
        <begin position="128"/>
        <end position="193"/>
    </location>
</feature>
<evidence type="ECO:0000313" key="5">
    <source>
        <dbReference type="EMBL" id="AMJ74491.1"/>
    </source>
</evidence>
<dbReference type="KEGG" id="asq:AVL57_11250"/>
<dbReference type="InterPro" id="IPR000792">
    <property type="entry name" value="Tscrpt_reg_LuxR_C"/>
</dbReference>
<sequence>MKHYIMNTSQKNLGVDAIDWVEFSDIESVRCEKEDSIWVSTFHKNWRENIIAASGKCRNVILLTFHYDRPEMQTALLLGARAYCHALGQPSLFESVSRVLKEGGIWVPNELYVNTTSAVATTLSLKEKVPEIATLTARERDVLTGILEGLSNKEIARNLKLAERTIKEHVGTLLKKLNAKDRIGLLLSLGEFSHLKDAL</sequence>
<dbReference type="Proteomes" id="UP000056750">
    <property type="component" value="Chromosome"/>
</dbReference>
<dbReference type="SMART" id="SM00421">
    <property type="entry name" value="HTH_LUXR"/>
    <property type="match status" value="1"/>
</dbReference>
<dbReference type="PANTHER" id="PTHR44688:SF16">
    <property type="entry name" value="DNA-BINDING TRANSCRIPTIONAL ACTIVATOR DEVR_DOSR"/>
    <property type="match status" value="1"/>
</dbReference>
<dbReference type="GO" id="GO:0003677">
    <property type="term" value="F:DNA binding"/>
    <property type="evidence" value="ECO:0007669"/>
    <property type="project" value="UniProtKB-KW"/>
</dbReference>
<keyword evidence="2" id="KW-0238">DNA-binding</keyword>
<dbReference type="GO" id="GO:0006355">
    <property type="term" value="P:regulation of DNA-templated transcription"/>
    <property type="evidence" value="ECO:0007669"/>
    <property type="project" value="InterPro"/>
</dbReference>
<dbReference type="AlphaFoldDB" id="A0AAW7Z5Q5"/>
<evidence type="ECO:0000256" key="2">
    <source>
        <dbReference type="ARBA" id="ARBA00023125"/>
    </source>
</evidence>
<keyword evidence="7" id="KW-1185">Reference proteome</keyword>
<dbReference type="Gene3D" id="3.40.50.2300">
    <property type="match status" value="1"/>
</dbReference>
<reference evidence="6" key="2">
    <citation type="submission" date="2023-07" db="EMBL/GenBank/DDBJ databases">
        <title>Genome content predicts the carbon catabolic preferences of heterotrophic bacteria.</title>
        <authorList>
            <person name="Gralka M."/>
        </authorList>
    </citation>
    <scope>NUCLEOTIDE SEQUENCE</scope>
    <source>
        <strain evidence="6">F2M12</strain>
    </source>
</reference>
<evidence type="ECO:0000259" key="4">
    <source>
        <dbReference type="PROSITE" id="PS50043"/>
    </source>
</evidence>
<evidence type="ECO:0000313" key="6">
    <source>
        <dbReference type="EMBL" id="MDO6579140.1"/>
    </source>
</evidence>
<dbReference type="PANTHER" id="PTHR44688">
    <property type="entry name" value="DNA-BINDING TRANSCRIPTIONAL ACTIVATOR DEVR_DOSR"/>
    <property type="match status" value="1"/>
</dbReference>
<dbReference type="RefSeq" id="WP_057793397.1">
    <property type="nucleotide sequence ID" value="NZ_CAXIBE010000046.1"/>
</dbReference>
<evidence type="ECO:0000256" key="1">
    <source>
        <dbReference type="ARBA" id="ARBA00023015"/>
    </source>
</evidence>
<gene>
    <name evidence="5" type="ORF">AVL57_11250</name>
    <name evidence="6" type="ORF">Q4527_17185</name>
</gene>
<accession>A0AAW7Z5Q5</accession>
<dbReference type="EMBL" id="CP013926">
    <property type="protein sequence ID" value="AMJ74491.1"/>
    <property type="molecule type" value="Genomic_DNA"/>
</dbReference>
<dbReference type="Proteomes" id="UP001170717">
    <property type="component" value="Unassembled WGS sequence"/>
</dbReference>
<dbReference type="PRINTS" id="PR00038">
    <property type="entry name" value="HTHLUXR"/>
</dbReference>
<organism evidence="6 8">
    <name type="scientific">Alteromonas stellipolaris</name>
    <dbReference type="NCBI Taxonomy" id="233316"/>
    <lineage>
        <taxon>Bacteria</taxon>
        <taxon>Pseudomonadati</taxon>
        <taxon>Pseudomonadota</taxon>
        <taxon>Gammaproteobacteria</taxon>
        <taxon>Alteromonadales</taxon>
        <taxon>Alteromonadaceae</taxon>
        <taxon>Alteromonas/Salinimonas group</taxon>
        <taxon>Alteromonas</taxon>
    </lineage>
</organism>
<evidence type="ECO:0000256" key="3">
    <source>
        <dbReference type="ARBA" id="ARBA00023163"/>
    </source>
</evidence>
<evidence type="ECO:0000313" key="8">
    <source>
        <dbReference type="Proteomes" id="UP001170717"/>
    </source>
</evidence>
<reference evidence="5 7" key="1">
    <citation type="submission" date="2015-12" db="EMBL/GenBank/DDBJ databases">
        <title>Intraspecies pangenome expansion in the marine bacterium Alteromonas.</title>
        <authorList>
            <person name="Lopez-Perez M."/>
            <person name="Rodriguez-Valera F."/>
        </authorList>
    </citation>
    <scope>NUCLEOTIDE SEQUENCE [LARGE SCALE GENOMIC DNA]</scope>
    <source>
        <strain evidence="5 7">LMG 21861</strain>
    </source>
</reference>
<proteinExistence type="predicted"/>
<dbReference type="Pfam" id="PF00196">
    <property type="entry name" value="GerE"/>
    <property type="match status" value="1"/>
</dbReference>
<keyword evidence="3" id="KW-0804">Transcription</keyword>
<evidence type="ECO:0000313" key="7">
    <source>
        <dbReference type="Proteomes" id="UP000056750"/>
    </source>
</evidence>
<dbReference type="SUPFAM" id="SSF46894">
    <property type="entry name" value="C-terminal effector domain of the bipartite response regulators"/>
    <property type="match status" value="1"/>
</dbReference>
<name>A0AAW7Z5Q5_9ALTE</name>
<keyword evidence="1" id="KW-0805">Transcription regulation</keyword>
<dbReference type="PROSITE" id="PS50043">
    <property type="entry name" value="HTH_LUXR_2"/>
    <property type="match status" value="1"/>
</dbReference>
<dbReference type="EMBL" id="JAUOQI010000015">
    <property type="protein sequence ID" value="MDO6579140.1"/>
    <property type="molecule type" value="Genomic_DNA"/>
</dbReference>
<dbReference type="CDD" id="cd06170">
    <property type="entry name" value="LuxR_C_like"/>
    <property type="match status" value="1"/>
</dbReference>